<feature type="region of interest" description="Disordered" evidence="1">
    <location>
        <begin position="118"/>
        <end position="137"/>
    </location>
</feature>
<name>A0A6A5T0Z1_9PLEO</name>
<proteinExistence type="predicted"/>
<sequence>MVYILSIPLFYQASSYPFRTSSSHPTTTARYIALLLPSTSTSPNQALTDRNSTIAKDAIAWGWKVYSADPTLPRMLSWWAKYSNEAQKSNWDNDIWRIWQREHGVRILERGLRIKGEREGGQGSMSTKEKAAKRARKVGDWVKRTTHVMGSTEFELRQLEDAKTRARRAEKRRREIVGGNGLVGASTVSIPGSLVGRLEGLKLIREASGEGISDDVVGLQRRRSTTGLGDPFADVLEGINPFQDGLVRTELNGGNGTSTAARSEGFTTDVPSMSWMCWRTM</sequence>
<accession>A0A6A5T0Z1</accession>
<evidence type="ECO:0000313" key="3">
    <source>
        <dbReference type="Proteomes" id="UP000800038"/>
    </source>
</evidence>
<dbReference type="OrthoDB" id="3695535at2759"/>
<protein>
    <submittedName>
        <fullName evidence="2">Uncharacterized protein</fullName>
    </submittedName>
</protein>
<gene>
    <name evidence="2" type="ORF">EJ02DRAFT_481926</name>
</gene>
<evidence type="ECO:0000256" key="1">
    <source>
        <dbReference type="SAM" id="MobiDB-lite"/>
    </source>
</evidence>
<dbReference type="AlphaFoldDB" id="A0A6A5T0Z1"/>
<dbReference type="EMBL" id="ML976017">
    <property type="protein sequence ID" value="KAF1944376.1"/>
    <property type="molecule type" value="Genomic_DNA"/>
</dbReference>
<feature type="compositionally biased region" description="Basic and acidic residues" evidence="1">
    <location>
        <begin position="127"/>
        <end position="137"/>
    </location>
</feature>
<evidence type="ECO:0000313" key="2">
    <source>
        <dbReference type="EMBL" id="KAF1944376.1"/>
    </source>
</evidence>
<organism evidence="2 3">
    <name type="scientific">Clathrospora elynae</name>
    <dbReference type="NCBI Taxonomy" id="706981"/>
    <lineage>
        <taxon>Eukaryota</taxon>
        <taxon>Fungi</taxon>
        <taxon>Dikarya</taxon>
        <taxon>Ascomycota</taxon>
        <taxon>Pezizomycotina</taxon>
        <taxon>Dothideomycetes</taxon>
        <taxon>Pleosporomycetidae</taxon>
        <taxon>Pleosporales</taxon>
        <taxon>Diademaceae</taxon>
        <taxon>Clathrospora</taxon>
    </lineage>
</organism>
<dbReference type="Proteomes" id="UP000800038">
    <property type="component" value="Unassembled WGS sequence"/>
</dbReference>
<reference evidence="2" key="1">
    <citation type="journal article" date="2020" name="Stud. Mycol.">
        <title>101 Dothideomycetes genomes: a test case for predicting lifestyles and emergence of pathogens.</title>
        <authorList>
            <person name="Haridas S."/>
            <person name="Albert R."/>
            <person name="Binder M."/>
            <person name="Bloem J."/>
            <person name="Labutti K."/>
            <person name="Salamov A."/>
            <person name="Andreopoulos B."/>
            <person name="Baker S."/>
            <person name="Barry K."/>
            <person name="Bills G."/>
            <person name="Bluhm B."/>
            <person name="Cannon C."/>
            <person name="Castanera R."/>
            <person name="Culley D."/>
            <person name="Daum C."/>
            <person name="Ezra D."/>
            <person name="Gonzalez J."/>
            <person name="Henrissat B."/>
            <person name="Kuo A."/>
            <person name="Liang C."/>
            <person name="Lipzen A."/>
            <person name="Lutzoni F."/>
            <person name="Magnuson J."/>
            <person name="Mondo S."/>
            <person name="Nolan M."/>
            <person name="Ohm R."/>
            <person name="Pangilinan J."/>
            <person name="Park H.-J."/>
            <person name="Ramirez L."/>
            <person name="Alfaro M."/>
            <person name="Sun H."/>
            <person name="Tritt A."/>
            <person name="Yoshinaga Y."/>
            <person name="Zwiers L.-H."/>
            <person name="Turgeon B."/>
            <person name="Goodwin S."/>
            <person name="Spatafora J."/>
            <person name="Crous P."/>
            <person name="Grigoriev I."/>
        </authorList>
    </citation>
    <scope>NUCLEOTIDE SEQUENCE</scope>
    <source>
        <strain evidence="2">CBS 161.51</strain>
    </source>
</reference>
<keyword evidence="3" id="KW-1185">Reference proteome</keyword>